<evidence type="ECO:0000313" key="1">
    <source>
        <dbReference type="EMBL" id="MED6224646.1"/>
    </source>
</evidence>
<protein>
    <submittedName>
        <fullName evidence="1">Uncharacterized protein</fullName>
    </submittedName>
</protein>
<reference evidence="1 2" key="1">
    <citation type="journal article" date="2023" name="Plants (Basel)">
        <title>Bridging the Gap: Combining Genomics and Transcriptomics Approaches to Understand Stylosanthes scabra, an Orphan Legume from the Brazilian Caatinga.</title>
        <authorList>
            <person name="Ferreira-Neto J.R.C."/>
            <person name="da Silva M.D."/>
            <person name="Binneck E."/>
            <person name="de Melo N.F."/>
            <person name="da Silva R.H."/>
            <person name="de Melo A.L.T.M."/>
            <person name="Pandolfi V."/>
            <person name="Bustamante F.O."/>
            <person name="Brasileiro-Vidal A.C."/>
            <person name="Benko-Iseppon A.M."/>
        </authorList>
    </citation>
    <scope>NUCLEOTIDE SEQUENCE [LARGE SCALE GENOMIC DNA]</scope>
    <source>
        <tissue evidence="1">Leaves</tissue>
    </source>
</reference>
<name>A0ABU6ZRL6_9FABA</name>
<comment type="caution">
    <text evidence="1">The sequence shown here is derived from an EMBL/GenBank/DDBJ whole genome shotgun (WGS) entry which is preliminary data.</text>
</comment>
<keyword evidence="2" id="KW-1185">Reference proteome</keyword>
<accession>A0ABU6ZRL6</accession>
<evidence type="ECO:0000313" key="2">
    <source>
        <dbReference type="Proteomes" id="UP001341840"/>
    </source>
</evidence>
<dbReference type="EMBL" id="JASCZI010273326">
    <property type="protein sequence ID" value="MED6224646.1"/>
    <property type="molecule type" value="Genomic_DNA"/>
</dbReference>
<sequence length="160" mass="17505">MLVAKPKTTHQAQNVGLSEFGATVPDIGHGRPKSLMRATEPRLLLNGHGPYSKRPVTSFGESTRHQIISITISYGFTPPQPRSIYSLNNRDHNGYIKGRSALPSGTSSKPYLIACIRRTPKSLFGGILLVHNHLSHKPPTFCLGTSDYAGSPKTSRKYIP</sequence>
<organism evidence="1 2">
    <name type="scientific">Stylosanthes scabra</name>
    <dbReference type="NCBI Taxonomy" id="79078"/>
    <lineage>
        <taxon>Eukaryota</taxon>
        <taxon>Viridiplantae</taxon>
        <taxon>Streptophyta</taxon>
        <taxon>Embryophyta</taxon>
        <taxon>Tracheophyta</taxon>
        <taxon>Spermatophyta</taxon>
        <taxon>Magnoliopsida</taxon>
        <taxon>eudicotyledons</taxon>
        <taxon>Gunneridae</taxon>
        <taxon>Pentapetalae</taxon>
        <taxon>rosids</taxon>
        <taxon>fabids</taxon>
        <taxon>Fabales</taxon>
        <taxon>Fabaceae</taxon>
        <taxon>Papilionoideae</taxon>
        <taxon>50 kb inversion clade</taxon>
        <taxon>dalbergioids sensu lato</taxon>
        <taxon>Dalbergieae</taxon>
        <taxon>Pterocarpus clade</taxon>
        <taxon>Stylosanthes</taxon>
    </lineage>
</organism>
<gene>
    <name evidence="1" type="ORF">PIB30_086181</name>
</gene>
<proteinExistence type="predicted"/>
<dbReference type="Proteomes" id="UP001341840">
    <property type="component" value="Unassembled WGS sequence"/>
</dbReference>